<evidence type="ECO:0000259" key="7">
    <source>
        <dbReference type="Pfam" id="PF02706"/>
    </source>
</evidence>
<evidence type="ECO:0000256" key="5">
    <source>
        <dbReference type="ARBA" id="ARBA00023136"/>
    </source>
</evidence>
<evidence type="ECO:0000256" key="6">
    <source>
        <dbReference type="SAM" id="Phobius"/>
    </source>
</evidence>
<evidence type="ECO:0000313" key="9">
    <source>
        <dbReference type="Proteomes" id="UP000220246"/>
    </source>
</evidence>
<keyword evidence="4 6" id="KW-1133">Transmembrane helix</keyword>
<feature type="transmembrane region" description="Helical" evidence="6">
    <location>
        <begin position="255"/>
        <end position="274"/>
    </location>
</feature>
<dbReference type="InterPro" id="IPR050445">
    <property type="entry name" value="Bact_polysacc_biosynth/exp"/>
</dbReference>
<proteinExistence type="predicted"/>
<keyword evidence="3 6" id="KW-0812">Transmembrane</keyword>
<sequence length="302" mass="32512">MLDSKAIHSHATDVMQSPETYMPPDNEIDLLDLLVVIAENLRLLVAGTMLAGLLGLAIAFSLPKTYESTSILSPSKNGLDVSGQVVASYIKSADILEQVAKDLQFEQDVSSAQRLKKMEALIQVAVGKQEAPLVTLTTQGPTPEKAQTLNATIWKKLLPHTAPRGKEQERLQQQLEAESARLASAEMLEAATLKQLQSGTSSEGLSRLYGELQASNSKRQELISKLESQMEGLTEENLAQQPTLTELPAKPQKSLIVLGCTAAGGMLLLLFVLIRHALHGANQNPAQAGKVARLRAALGLKP</sequence>
<gene>
    <name evidence="8" type="ORF">CRM82_01390</name>
</gene>
<dbReference type="PANTHER" id="PTHR32309:SF31">
    <property type="entry name" value="CAPSULAR EXOPOLYSACCHARIDE FAMILY"/>
    <property type="match status" value="1"/>
</dbReference>
<comment type="subcellular location">
    <subcellularLocation>
        <location evidence="1">Cell membrane</location>
        <topology evidence="1">Multi-pass membrane protein</topology>
    </subcellularLocation>
</comment>
<keyword evidence="5 6" id="KW-0472">Membrane</keyword>
<dbReference type="InterPro" id="IPR003856">
    <property type="entry name" value="LPS_length_determ_N"/>
</dbReference>
<dbReference type="AlphaFoldDB" id="A0A2A7UQA8"/>
<dbReference type="Proteomes" id="UP000220246">
    <property type="component" value="Unassembled WGS sequence"/>
</dbReference>
<dbReference type="PANTHER" id="PTHR32309">
    <property type="entry name" value="TYROSINE-PROTEIN KINASE"/>
    <property type="match status" value="1"/>
</dbReference>
<dbReference type="GO" id="GO:0005886">
    <property type="term" value="C:plasma membrane"/>
    <property type="evidence" value="ECO:0007669"/>
    <property type="project" value="UniProtKB-SubCell"/>
</dbReference>
<keyword evidence="2" id="KW-1003">Cell membrane</keyword>
<evidence type="ECO:0000256" key="1">
    <source>
        <dbReference type="ARBA" id="ARBA00004651"/>
    </source>
</evidence>
<reference evidence="9" key="1">
    <citation type="submission" date="2017-09" db="EMBL/GenBank/DDBJ databases">
        <title>FDA dAtabase for Regulatory Grade micrObial Sequences (FDA-ARGOS): Supporting development and validation of Infectious Disease Dx tests.</title>
        <authorList>
            <person name="Minogue T."/>
            <person name="Wolcott M."/>
            <person name="Wasieloski L."/>
            <person name="Aguilar W."/>
            <person name="Moore D."/>
            <person name="Tallon L."/>
            <person name="Sadzewicz L."/>
            <person name="Ott S."/>
            <person name="Zhao X."/>
            <person name="Nagaraj S."/>
            <person name="Vavikolanu K."/>
            <person name="Aluvathingal J."/>
            <person name="Nadendla S."/>
            <person name="Sichtig H."/>
        </authorList>
    </citation>
    <scope>NUCLEOTIDE SEQUENCE [LARGE SCALE GENOMIC DNA]</scope>
    <source>
        <strain evidence="9">FDAARGOS_394</strain>
    </source>
</reference>
<keyword evidence="9" id="KW-1185">Reference proteome</keyword>
<dbReference type="EMBL" id="PDEA01000001">
    <property type="protein sequence ID" value="PEH87450.1"/>
    <property type="molecule type" value="Genomic_DNA"/>
</dbReference>
<protein>
    <submittedName>
        <fullName evidence="8">Lipopolysaccharide biosynthesis protein</fullName>
    </submittedName>
</protein>
<comment type="caution">
    <text evidence="8">The sequence shown here is derived from an EMBL/GenBank/DDBJ whole genome shotgun (WGS) entry which is preliminary data.</text>
</comment>
<evidence type="ECO:0000313" key="8">
    <source>
        <dbReference type="EMBL" id="PEH87450.1"/>
    </source>
</evidence>
<organism evidence="8 9">
    <name type="scientific">Comamonas terrigena</name>
    <dbReference type="NCBI Taxonomy" id="32013"/>
    <lineage>
        <taxon>Bacteria</taxon>
        <taxon>Pseudomonadati</taxon>
        <taxon>Pseudomonadota</taxon>
        <taxon>Betaproteobacteria</taxon>
        <taxon>Burkholderiales</taxon>
        <taxon>Comamonadaceae</taxon>
        <taxon>Comamonas</taxon>
    </lineage>
</organism>
<feature type="transmembrane region" description="Helical" evidence="6">
    <location>
        <begin position="41"/>
        <end position="62"/>
    </location>
</feature>
<evidence type="ECO:0000256" key="4">
    <source>
        <dbReference type="ARBA" id="ARBA00022989"/>
    </source>
</evidence>
<dbReference type="STRING" id="1219032.GCA_001515545_03831"/>
<name>A0A2A7UQA8_COMTR</name>
<accession>A0A2A7UQA8</accession>
<evidence type="ECO:0000256" key="3">
    <source>
        <dbReference type="ARBA" id="ARBA00022692"/>
    </source>
</evidence>
<dbReference type="Pfam" id="PF02706">
    <property type="entry name" value="Wzz"/>
    <property type="match status" value="1"/>
</dbReference>
<evidence type="ECO:0000256" key="2">
    <source>
        <dbReference type="ARBA" id="ARBA00022475"/>
    </source>
</evidence>
<feature type="domain" description="Polysaccharide chain length determinant N-terminal" evidence="7">
    <location>
        <begin position="26"/>
        <end position="103"/>
    </location>
</feature>